<dbReference type="InterPro" id="IPR015915">
    <property type="entry name" value="Kelch-typ_b-propeller"/>
</dbReference>
<keyword evidence="1" id="KW-0677">Repeat</keyword>
<reference evidence="3 4" key="1">
    <citation type="journal article" date="2016" name="Nat. Commun.">
        <title>Ectomycorrhizal ecology is imprinted in the genome of the dominant symbiotic fungus Cenococcum geophilum.</title>
        <authorList>
            <consortium name="DOE Joint Genome Institute"/>
            <person name="Peter M."/>
            <person name="Kohler A."/>
            <person name="Ohm R.A."/>
            <person name="Kuo A."/>
            <person name="Krutzmann J."/>
            <person name="Morin E."/>
            <person name="Arend M."/>
            <person name="Barry K.W."/>
            <person name="Binder M."/>
            <person name="Choi C."/>
            <person name="Clum A."/>
            <person name="Copeland A."/>
            <person name="Grisel N."/>
            <person name="Haridas S."/>
            <person name="Kipfer T."/>
            <person name="LaButti K."/>
            <person name="Lindquist E."/>
            <person name="Lipzen A."/>
            <person name="Maire R."/>
            <person name="Meier B."/>
            <person name="Mihaltcheva S."/>
            <person name="Molinier V."/>
            <person name="Murat C."/>
            <person name="Poggeler S."/>
            <person name="Quandt C.A."/>
            <person name="Sperisen C."/>
            <person name="Tritt A."/>
            <person name="Tisserant E."/>
            <person name="Crous P.W."/>
            <person name="Henrissat B."/>
            <person name="Nehls U."/>
            <person name="Egli S."/>
            <person name="Spatafora J.W."/>
            <person name="Grigoriev I.V."/>
            <person name="Martin F.M."/>
        </authorList>
    </citation>
    <scope>NUCLEOTIDE SEQUENCE [LARGE SCALE GENOMIC DNA]</scope>
    <source>
        <strain evidence="3 4">CBS 207.34</strain>
    </source>
</reference>
<dbReference type="EMBL" id="KV749795">
    <property type="protein sequence ID" value="OCL07728.1"/>
    <property type="molecule type" value="Genomic_DNA"/>
</dbReference>
<organism evidence="3 4">
    <name type="scientific">Glonium stellatum</name>
    <dbReference type="NCBI Taxonomy" id="574774"/>
    <lineage>
        <taxon>Eukaryota</taxon>
        <taxon>Fungi</taxon>
        <taxon>Dikarya</taxon>
        <taxon>Ascomycota</taxon>
        <taxon>Pezizomycotina</taxon>
        <taxon>Dothideomycetes</taxon>
        <taxon>Pleosporomycetidae</taxon>
        <taxon>Gloniales</taxon>
        <taxon>Gloniaceae</taxon>
        <taxon>Glonium</taxon>
    </lineage>
</organism>
<dbReference type="Pfam" id="PF24681">
    <property type="entry name" value="Kelch_KLHDC2_KLHL20_DRC7"/>
    <property type="match status" value="1"/>
</dbReference>
<accession>A0A8E2JSD8</accession>
<dbReference type="Proteomes" id="UP000250140">
    <property type="component" value="Unassembled WGS sequence"/>
</dbReference>
<keyword evidence="2" id="KW-0408">Iron</keyword>
<dbReference type="GO" id="GO:0019760">
    <property type="term" value="P:glucosinolate metabolic process"/>
    <property type="evidence" value="ECO:0007669"/>
    <property type="project" value="UniProtKB-ARBA"/>
</dbReference>
<gene>
    <name evidence="3" type="ORF">AOQ84DRAFT_341438</name>
</gene>
<proteinExistence type="predicted"/>
<name>A0A8E2JSD8_9PEZI</name>
<dbReference type="SUPFAM" id="SSF117281">
    <property type="entry name" value="Kelch motif"/>
    <property type="match status" value="1"/>
</dbReference>
<dbReference type="Gene3D" id="2.120.10.80">
    <property type="entry name" value="Kelch-type beta propeller"/>
    <property type="match status" value="2"/>
</dbReference>
<evidence type="ECO:0000256" key="2">
    <source>
        <dbReference type="ARBA" id="ARBA00023004"/>
    </source>
</evidence>
<evidence type="ECO:0000313" key="4">
    <source>
        <dbReference type="Proteomes" id="UP000250140"/>
    </source>
</evidence>
<protein>
    <submittedName>
        <fullName evidence="3">Galactose oxidase</fullName>
    </submittedName>
</protein>
<keyword evidence="4" id="KW-1185">Reference proteome</keyword>
<dbReference type="PANTHER" id="PTHR47435">
    <property type="entry name" value="KELCH REPEAT PROTEIN (AFU_ORTHOLOGUE AFUA_5G12780)"/>
    <property type="match status" value="1"/>
</dbReference>
<evidence type="ECO:0000313" key="3">
    <source>
        <dbReference type="EMBL" id="OCL07728.1"/>
    </source>
</evidence>
<sequence length="336" mass="36026">MEAVAAKWTKLTASERLRRSSQVLSIVEDTVCIFGGELFPRKPIDNQIDLFHFTENSITETKAYASAPSPRVGSACTALNGKVYLFSGRGGIDMTPIEEEGALWVFDSSTSSWSTMSPSSTSQPCPAARSYHCLANDGNDIIYLHAGCPATGRLSDLWSFTISSQTWTELASAPDPPRGGTSITYTGVNLYRMNGFDGTKEQGGSLDIYDPSSNTWSTQTYLPNGTSGPEPRSVSALLSLKIGGEPSLVTLFGERDPSSLGHQGAGKMLADVWVYSLRAQTWSKTNVSGDADGLPDARGWFAADVATRATGTESILIHGGLGESNERLGDIWLLSF</sequence>
<dbReference type="OrthoDB" id="10250130at2759"/>
<dbReference type="AlphaFoldDB" id="A0A8E2JSD8"/>
<dbReference type="PANTHER" id="PTHR47435:SF4">
    <property type="entry name" value="KELCH REPEAT PROTEIN (AFU_ORTHOLOGUE AFUA_5G12780)"/>
    <property type="match status" value="1"/>
</dbReference>
<evidence type="ECO:0000256" key="1">
    <source>
        <dbReference type="ARBA" id="ARBA00022737"/>
    </source>
</evidence>